<proteinExistence type="predicted"/>
<dbReference type="RefSeq" id="WP_273144124.1">
    <property type="nucleotide sequence ID" value="NZ_CP053675.1"/>
</dbReference>
<evidence type="ECO:0000313" key="3">
    <source>
        <dbReference type="EMBL" id="QWY76957.1"/>
    </source>
</evidence>
<accession>A0A9E6SX16</accession>
<protein>
    <recommendedName>
        <fullName evidence="5">RepB-like DNA primase domain-containing protein</fullName>
    </recommendedName>
</protein>
<dbReference type="Gene3D" id="3.30.70.1790">
    <property type="entry name" value="RepB DNA-primase, N-terminal domain"/>
    <property type="match status" value="1"/>
</dbReference>
<evidence type="ECO:0000313" key="4">
    <source>
        <dbReference type="Proteomes" id="UP000683551"/>
    </source>
</evidence>
<reference evidence="3" key="1">
    <citation type="submission" date="2021-02" db="EMBL/GenBank/DDBJ databases">
        <title>Comparative genomics of Ferrovum myxofaciens strains, predominant extremophile bacteria forming large biofilm stalactites in acid mine ecosystems.</title>
        <authorList>
            <person name="Burkartova K."/>
            <person name="Ridl J."/>
            <person name="Pajer P."/>
            <person name="Falteisek L."/>
        </authorList>
    </citation>
    <scope>NUCLEOTIDE SEQUENCE</scope>
    <source>
        <strain evidence="3">MI1III</strain>
    </source>
</reference>
<dbReference type="Pfam" id="PF16793">
    <property type="entry name" value="RepB_primase"/>
    <property type="match status" value="1"/>
</dbReference>
<name>A0A9E6SX16_9PROT</name>
<gene>
    <name evidence="3" type="ORF">JZL65_10780</name>
</gene>
<evidence type="ECO:0000259" key="2">
    <source>
        <dbReference type="Pfam" id="PF22448"/>
    </source>
</evidence>
<dbReference type="Pfam" id="PF22448">
    <property type="entry name" value="RepB_primase_C"/>
    <property type="match status" value="1"/>
</dbReference>
<evidence type="ECO:0000259" key="1">
    <source>
        <dbReference type="Pfam" id="PF16793"/>
    </source>
</evidence>
<feature type="domain" description="RepB/MobA-like C-terminal" evidence="2">
    <location>
        <begin position="217"/>
        <end position="264"/>
    </location>
</feature>
<dbReference type="InterPro" id="IPR054366">
    <property type="entry name" value="RepB/MobA-like_C"/>
</dbReference>
<dbReference type="Proteomes" id="UP000683551">
    <property type="component" value="Chromosome"/>
</dbReference>
<dbReference type="EMBL" id="CP071137">
    <property type="protein sequence ID" value="QWY76957.1"/>
    <property type="molecule type" value="Genomic_DNA"/>
</dbReference>
<dbReference type="Gene3D" id="1.10.1240.50">
    <property type="match status" value="1"/>
</dbReference>
<sequence>MDFADFNRQVAVLGGVAVVQVAFRAEGGMFMVRNLARTSRGFIERLGGTDDVYIRRAAPCDHPFVLVDDIDMGTIDKMVRDGIAPAISIETSHENYQAVIRFVRDLPPSIRKSAARALVKKYGGDLGSADADHFFRAAGFNNKKPGRQNFLVRLLNVSGTVAENGDRLLGRLDPVCPASSAPDRRPDQPEDPFAAQAFFRARHGVVHFLRQSGMSVMDESRIDSMTAVRMRVTGWTQNKVLGAMLAVGELRQNHDHEDYCLRTVLWAFSPGADAQVAALGKYAGNFRRIEGRRAS</sequence>
<evidence type="ECO:0008006" key="5">
    <source>
        <dbReference type="Google" id="ProtNLM"/>
    </source>
</evidence>
<feature type="domain" description="RepB-like DNA primase" evidence="1">
    <location>
        <begin position="59"/>
        <end position="156"/>
    </location>
</feature>
<dbReference type="InterPro" id="IPR039459">
    <property type="entry name" value="RepB-like_DNA_primase_dom"/>
</dbReference>
<organism evidence="3 4">
    <name type="scientific">Ferrovum myxofaciens</name>
    <dbReference type="NCBI Taxonomy" id="416213"/>
    <lineage>
        <taxon>Bacteria</taxon>
        <taxon>Pseudomonadati</taxon>
        <taxon>Pseudomonadota</taxon>
        <taxon>Betaproteobacteria</taxon>
        <taxon>Ferrovales</taxon>
        <taxon>Ferrovaceae</taxon>
        <taxon>Ferrovum</taxon>
    </lineage>
</organism>
<dbReference type="AlphaFoldDB" id="A0A9E6SX16"/>